<dbReference type="InterPro" id="IPR036249">
    <property type="entry name" value="Thioredoxin-like_sf"/>
</dbReference>
<evidence type="ECO:0000259" key="1">
    <source>
        <dbReference type="PROSITE" id="PS51352"/>
    </source>
</evidence>
<comment type="caution">
    <text evidence="2">The sequence shown here is derived from an EMBL/GenBank/DDBJ whole genome shotgun (WGS) entry which is preliminary data.</text>
</comment>
<dbReference type="EMBL" id="WWCL01000003">
    <property type="protein sequence ID" value="MYN46051.1"/>
    <property type="molecule type" value="Genomic_DNA"/>
</dbReference>
<organism evidence="2 3">
    <name type="scientific">Duganella fentianensis</name>
    <dbReference type="NCBI Taxonomy" id="2692177"/>
    <lineage>
        <taxon>Bacteria</taxon>
        <taxon>Pseudomonadati</taxon>
        <taxon>Pseudomonadota</taxon>
        <taxon>Betaproteobacteria</taxon>
        <taxon>Burkholderiales</taxon>
        <taxon>Oxalobacteraceae</taxon>
        <taxon>Telluria group</taxon>
        <taxon>Duganella</taxon>
    </lineage>
</organism>
<dbReference type="InterPro" id="IPR013766">
    <property type="entry name" value="Thioredoxin_domain"/>
</dbReference>
<dbReference type="AlphaFoldDB" id="A0A845I2U1"/>
<dbReference type="PROSITE" id="PS51354">
    <property type="entry name" value="GLUTAREDOXIN_2"/>
    <property type="match status" value="1"/>
</dbReference>
<sequence length="436" mass="46606">MTAITWWQGTPAAALAQAAAQQQPLFLYWGAQWCPPCNRVKSEIFAHSAVQALSRQLLCYQLDGDSAGAQQLAGQLRLRSYPTLVLFAPDGREITRLPCEFDGERFAAALAQALAVHAAGSSAATALQAALTASRALSAAEWNLLADYSWDTDEGALLGERALAPTLLALLNAGTAAATALTALPRLQLHALLAQASAPEAGAALLLAVCADEAVARANMDLLNNYGIELVKLCARRETVAAALRDRAALWADDFWLAAPDKLAAARLQLRMARLLAPSAALHELAHRQVAAALDAASDAYQLHTLVNTAVSLLNEAGLGTDAEHLLQSHLPESHTPFYFMLSLAGIAKRRGDTAAVLDWYQHAYETAVGPATRIQWGVTYLSNLLELAATETARIEQARQALLEDVAMAGEDARHQRNAGQLQKLARWPQLALPA</sequence>
<evidence type="ECO:0000313" key="3">
    <source>
        <dbReference type="Proteomes" id="UP000444316"/>
    </source>
</evidence>
<dbReference type="SUPFAM" id="SSF52833">
    <property type="entry name" value="Thioredoxin-like"/>
    <property type="match status" value="1"/>
</dbReference>
<keyword evidence="3" id="KW-1185">Reference proteome</keyword>
<dbReference type="Pfam" id="PF13899">
    <property type="entry name" value="Thioredoxin_7"/>
    <property type="match status" value="1"/>
</dbReference>
<evidence type="ECO:0000313" key="2">
    <source>
        <dbReference type="EMBL" id="MYN46051.1"/>
    </source>
</evidence>
<feature type="domain" description="Thioredoxin" evidence="1">
    <location>
        <begin position="1"/>
        <end position="115"/>
    </location>
</feature>
<gene>
    <name evidence="2" type="ORF">GTP23_13430</name>
</gene>
<dbReference type="RefSeq" id="WP_161035653.1">
    <property type="nucleotide sequence ID" value="NZ_WWCL01000003.1"/>
</dbReference>
<dbReference type="Gene3D" id="3.40.30.10">
    <property type="entry name" value="Glutaredoxin"/>
    <property type="match status" value="1"/>
</dbReference>
<dbReference type="PROSITE" id="PS51352">
    <property type="entry name" value="THIOREDOXIN_2"/>
    <property type="match status" value="1"/>
</dbReference>
<accession>A0A845I2U1</accession>
<reference evidence="2" key="1">
    <citation type="submission" date="2019-12" db="EMBL/GenBank/DDBJ databases">
        <title>Novel species isolated from a subtropical stream in China.</title>
        <authorList>
            <person name="Lu H."/>
        </authorList>
    </citation>
    <scope>NUCLEOTIDE SEQUENCE [LARGE SCALE GENOMIC DNA]</scope>
    <source>
        <strain evidence="2">FT93W</strain>
    </source>
</reference>
<protein>
    <submittedName>
        <fullName evidence="2">Thiol reductase thioredoxin</fullName>
    </submittedName>
</protein>
<proteinExistence type="predicted"/>
<dbReference type="Proteomes" id="UP000444316">
    <property type="component" value="Unassembled WGS sequence"/>
</dbReference>
<name>A0A845I2U1_9BURK</name>